<dbReference type="SUPFAM" id="SSF53098">
    <property type="entry name" value="Ribonuclease H-like"/>
    <property type="match status" value="1"/>
</dbReference>
<organism evidence="1 2">
    <name type="scientific">Candidatus Rhabdochlamydia oedothoracis</name>
    <dbReference type="NCBI Taxonomy" id="2720720"/>
    <lineage>
        <taxon>Bacteria</taxon>
        <taxon>Pseudomonadati</taxon>
        <taxon>Chlamydiota</taxon>
        <taxon>Chlamydiia</taxon>
        <taxon>Parachlamydiales</taxon>
        <taxon>Candidatus Rhabdochlamydiaceae</taxon>
        <taxon>Candidatus Rhabdochlamydia</taxon>
    </lineage>
</organism>
<dbReference type="RefSeq" id="WP_220017548.1">
    <property type="nucleotide sequence ID" value="NZ_CP075587.1"/>
</dbReference>
<gene>
    <name evidence="1" type="ORF">RHABOEDO_001504</name>
</gene>
<name>A0ABX8V853_9BACT</name>
<reference evidence="1 2" key="1">
    <citation type="journal article" date="2022" name="bioRxiv">
        <title>Ecology and evolution of chlamydial symbionts of arthropods.</title>
        <authorList>
            <person name="Halter T."/>
            <person name="Koestlbacher S."/>
            <person name="Collingro A."/>
            <person name="Sixt B.S."/>
            <person name="Toenshoff E.R."/>
            <person name="Hendrickx F."/>
            <person name="Kostanjsek R."/>
            <person name="Horn M."/>
        </authorList>
    </citation>
    <scope>NUCLEOTIDE SEQUENCE [LARGE SCALE GENOMIC DNA]</scope>
    <source>
        <strain evidence="1">W744xW776</strain>
    </source>
</reference>
<accession>A0ABX8V853</accession>
<keyword evidence="2" id="KW-1185">Reference proteome</keyword>
<dbReference type="EMBL" id="CP075587">
    <property type="protein sequence ID" value="QYF49210.1"/>
    <property type="molecule type" value="Genomic_DNA"/>
</dbReference>
<evidence type="ECO:0000313" key="1">
    <source>
        <dbReference type="EMBL" id="QYF49210.1"/>
    </source>
</evidence>
<evidence type="ECO:0008006" key="3">
    <source>
        <dbReference type="Google" id="ProtNLM"/>
    </source>
</evidence>
<protein>
    <recommendedName>
        <fullName evidence="3">Integrase catalytic domain-containing protein</fullName>
    </recommendedName>
</protein>
<proteinExistence type="predicted"/>
<dbReference type="Proteomes" id="UP000826014">
    <property type="component" value="Chromosome"/>
</dbReference>
<dbReference type="InterPro" id="IPR012337">
    <property type="entry name" value="RNaseH-like_sf"/>
</dbReference>
<sequence>MYIPIDIAEVRTQEGKLYLIVAIEWTNGQVERMNRTLKEATVKTSVLGFSQ</sequence>
<evidence type="ECO:0000313" key="2">
    <source>
        <dbReference type="Proteomes" id="UP000826014"/>
    </source>
</evidence>